<evidence type="ECO:0000313" key="1">
    <source>
        <dbReference type="EMBL" id="OMD13442.1"/>
    </source>
</evidence>
<protein>
    <submittedName>
        <fullName evidence="1">Uncharacterized protein</fullName>
    </submittedName>
</protein>
<gene>
    <name evidence="1" type="ORF">BSO21_28115</name>
</gene>
<accession>A0ABX3GFV6</accession>
<reference evidence="1 2" key="1">
    <citation type="submission" date="2016-11" db="EMBL/GenBank/DDBJ databases">
        <title>Paenibacillus species isolates.</title>
        <authorList>
            <person name="Beno S.M."/>
        </authorList>
    </citation>
    <scope>NUCLEOTIDE SEQUENCE [LARGE SCALE GENOMIC DNA]</scope>
    <source>
        <strain evidence="1 2">FSL H7-0433</strain>
    </source>
</reference>
<sequence length="84" mass="9571">MSSLRTVKARLQITCEVVIDDSIIKKINEQYPEVIDDEEAANQLLYALINPRLPENSELKTLNQFWDGVCSLEGRFTNLNVTSD</sequence>
<dbReference type="Proteomes" id="UP000187158">
    <property type="component" value="Unassembled WGS sequence"/>
</dbReference>
<comment type="caution">
    <text evidence="1">The sequence shown here is derived from an EMBL/GenBank/DDBJ whole genome shotgun (WGS) entry which is preliminary data.</text>
</comment>
<dbReference type="RefSeq" id="WP_076220355.1">
    <property type="nucleotide sequence ID" value="NZ_MPVP01000316.1"/>
</dbReference>
<dbReference type="EMBL" id="MPVP01000316">
    <property type="protein sequence ID" value="OMD13442.1"/>
    <property type="molecule type" value="Genomic_DNA"/>
</dbReference>
<name>A0ABX3GFV6_9BACL</name>
<keyword evidence="2" id="KW-1185">Reference proteome</keyword>
<proteinExistence type="predicted"/>
<organism evidence="1 2">
    <name type="scientific">Paenibacillus odorifer</name>
    <dbReference type="NCBI Taxonomy" id="189426"/>
    <lineage>
        <taxon>Bacteria</taxon>
        <taxon>Bacillati</taxon>
        <taxon>Bacillota</taxon>
        <taxon>Bacilli</taxon>
        <taxon>Bacillales</taxon>
        <taxon>Paenibacillaceae</taxon>
        <taxon>Paenibacillus</taxon>
    </lineage>
</organism>
<evidence type="ECO:0000313" key="2">
    <source>
        <dbReference type="Proteomes" id="UP000187158"/>
    </source>
</evidence>